<sequence>LNPESGYEFSASGTKGYFMEGLLTLDWVHVNTPLLQALEGMNSLNNLTPFPCLKM</sequence>
<name>A0A418F9E2_APHAT</name>
<gene>
    <name evidence="1" type="ORF">DYB26_002934</name>
</gene>
<evidence type="ECO:0000313" key="1">
    <source>
        <dbReference type="EMBL" id="RHZ25790.1"/>
    </source>
</evidence>
<proteinExistence type="predicted"/>
<dbReference type="Proteomes" id="UP000286510">
    <property type="component" value="Unassembled WGS sequence"/>
</dbReference>
<reference evidence="1 2" key="1">
    <citation type="submission" date="2018-08" db="EMBL/GenBank/DDBJ databases">
        <title>Aphanomyces genome sequencing and annotation.</title>
        <authorList>
            <person name="Minardi D."/>
            <person name="Oidtmann B."/>
            <person name="Van Der Giezen M."/>
            <person name="Studholme D.J."/>
        </authorList>
    </citation>
    <scope>NUCLEOTIDE SEQUENCE [LARGE SCALE GENOMIC DNA]</scope>
    <source>
        <strain evidence="1 2">FDL457</strain>
    </source>
</reference>
<dbReference type="EMBL" id="QUTF01012030">
    <property type="protein sequence ID" value="RHZ25790.1"/>
    <property type="molecule type" value="Genomic_DNA"/>
</dbReference>
<protein>
    <submittedName>
        <fullName evidence="1">Uncharacterized protein</fullName>
    </submittedName>
</protein>
<accession>A0A418F9E2</accession>
<organism evidence="1 2">
    <name type="scientific">Aphanomyces astaci</name>
    <name type="common">Crayfish plague agent</name>
    <dbReference type="NCBI Taxonomy" id="112090"/>
    <lineage>
        <taxon>Eukaryota</taxon>
        <taxon>Sar</taxon>
        <taxon>Stramenopiles</taxon>
        <taxon>Oomycota</taxon>
        <taxon>Saprolegniomycetes</taxon>
        <taxon>Saprolegniales</taxon>
        <taxon>Verrucalvaceae</taxon>
        <taxon>Aphanomyces</taxon>
    </lineage>
</organism>
<comment type="caution">
    <text evidence="1">The sequence shown here is derived from an EMBL/GenBank/DDBJ whole genome shotgun (WGS) entry which is preliminary data.</text>
</comment>
<dbReference type="AlphaFoldDB" id="A0A418F9E2"/>
<feature type="non-terminal residue" evidence="1">
    <location>
        <position position="1"/>
    </location>
</feature>
<evidence type="ECO:0000313" key="2">
    <source>
        <dbReference type="Proteomes" id="UP000286510"/>
    </source>
</evidence>